<gene>
    <name evidence="13" type="ORF">CB5_LOCUS22606</name>
</gene>
<evidence type="ECO:0000256" key="2">
    <source>
        <dbReference type="ARBA" id="ARBA00004236"/>
    </source>
</evidence>
<evidence type="ECO:0000256" key="11">
    <source>
        <dbReference type="ARBA" id="ARBA00024037"/>
    </source>
</evidence>
<dbReference type="GO" id="GO:0005886">
    <property type="term" value="C:plasma membrane"/>
    <property type="evidence" value="ECO:0007669"/>
    <property type="project" value="UniProtKB-SubCell"/>
</dbReference>
<evidence type="ECO:0000256" key="3">
    <source>
        <dbReference type="ARBA" id="ARBA00022468"/>
    </source>
</evidence>
<dbReference type="InterPro" id="IPR000008">
    <property type="entry name" value="C2_dom"/>
</dbReference>
<sequence length="218" mass="24072">MEEAAGVLKVFVGQGKRLAIRDFMSSDPYVVVRVGNLTAKTKVINSCLNPVWNEEFAFSVKEPLGVVKFEVFDRDRFKHDDKMGHAFLDLQPIAGASKLKRALQLTTAGETKLRKVAPNPDNCLLADSFVTHTDGEIVLDARLRLCDVESGELFVTVKWIDCAAAAAATVALVMQQLDDRVNVLILLYSPPQFASSPFALPPPLSPLHLQSEIRIQRL</sequence>
<feature type="domain" description="C2" evidence="12">
    <location>
        <begin position="1"/>
        <end position="103"/>
    </location>
</feature>
<comment type="similarity">
    <text evidence="11">Belongs to the plant CAR protein family.</text>
</comment>
<proteinExistence type="inferred from homology"/>
<reference evidence="13" key="1">
    <citation type="submission" date="2020-07" db="EMBL/GenBank/DDBJ databases">
        <authorList>
            <person name="Lin J."/>
        </authorList>
    </citation>
    <scope>NUCLEOTIDE SEQUENCE</scope>
</reference>
<dbReference type="InterPro" id="IPR044562">
    <property type="entry name" value="CAR1-11"/>
</dbReference>
<dbReference type="CDD" id="cd04038">
    <property type="entry name" value="C2_ArfGAP"/>
    <property type="match status" value="1"/>
</dbReference>
<dbReference type="PROSITE" id="PS50004">
    <property type="entry name" value="C2"/>
    <property type="match status" value="1"/>
</dbReference>
<evidence type="ECO:0000259" key="12">
    <source>
        <dbReference type="PROSITE" id="PS50004"/>
    </source>
</evidence>
<evidence type="ECO:0000256" key="1">
    <source>
        <dbReference type="ARBA" id="ARBA00004123"/>
    </source>
</evidence>
<dbReference type="PANTHER" id="PTHR45933">
    <property type="entry name" value="PROTEIN C2-DOMAIN ABA-RELATED 4"/>
    <property type="match status" value="1"/>
</dbReference>
<dbReference type="SUPFAM" id="SSF49562">
    <property type="entry name" value="C2 domain (Calcium/lipid-binding domain, CaLB)"/>
    <property type="match status" value="1"/>
</dbReference>
<keyword evidence="9" id="KW-0472">Membrane</keyword>
<keyword evidence="5" id="KW-0938">Abscisic acid signaling pathway</keyword>
<name>A0A6V7Q970_ANACO</name>
<evidence type="ECO:0000256" key="10">
    <source>
        <dbReference type="ARBA" id="ARBA00023242"/>
    </source>
</evidence>
<keyword evidence="7" id="KW-0106">Calcium</keyword>
<evidence type="ECO:0000256" key="4">
    <source>
        <dbReference type="ARBA" id="ARBA00022475"/>
    </source>
</evidence>
<dbReference type="AlphaFoldDB" id="A0A6V7Q970"/>
<dbReference type="Gene3D" id="2.60.40.150">
    <property type="entry name" value="C2 domain"/>
    <property type="match status" value="1"/>
</dbReference>
<dbReference type="GO" id="GO:0046872">
    <property type="term" value="F:metal ion binding"/>
    <property type="evidence" value="ECO:0007669"/>
    <property type="project" value="UniProtKB-KW"/>
</dbReference>
<evidence type="ECO:0000256" key="8">
    <source>
        <dbReference type="ARBA" id="ARBA00023121"/>
    </source>
</evidence>
<comment type="subcellular location">
    <subcellularLocation>
        <location evidence="2">Cell membrane</location>
    </subcellularLocation>
    <subcellularLocation>
        <location evidence="1">Nucleus</location>
    </subcellularLocation>
</comment>
<keyword evidence="10" id="KW-0539">Nucleus</keyword>
<dbReference type="Pfam" id="PF00168">
    <property type="entry name" value="C2"/>
    <property type="match status" value="1"/>
</dbReference>
<accession>A0A6V7Q970</accession>
<keyword evidence="6" id="KW-0479">Metal-binding</keyword>
<keyword evidence="3" id="KW-0343">GTPase activation</keyword>
<dbReference type="PRINTS" id="PR00360">
    <property type="entry name" value="C2DOMAIN"/>
</dbReference>
<keyword evidence="8" id="KW-0446">Lipid-binding</keyword>
<dbReference type="GO" id="GO:0009738">
    <property type="term" value="P:abscisic acid-activated signaling pathway"/>
    <property type="evidence" value="ECO:0007669"/>
    <property type="project" value="UniProtKB-KW"/>
</dbReference>
<evidence type="ECO:0000256" key="9">
    <source>
        <dbReference type="ARBA" id="ARBA00023136"/>
    </source>
</evidence>
<dbReference type="GO" id="GO:0005634">
    <property type="term" value="C:nucleus"/>
    <property type="evidence" value="ECO:0007669"/>
    <property type="project" value="UniProtKB-SubCell"/>
</dbReference>
<dbReference type="EMBL" id="LR862134">
    <property type="protein sequence ID" value="CAD1839395.1"/>
    <property type="molecule type" value="Genomic_DNA"/>
</dbReference>
<evidence type="ECO:0000256" key="6">
    <source>
        <dbReference type="ARBA" id="ARBA00022723"/>
    </source>
</evidence>
<evidence type="ECO:0000313" key="13">
    <source>
        <dbReference type="EMBL" id="CAD1839395.1"/>
    </source>
</evidence>
<dbReference type="PANTHER" id="PTHR45933:SF6">
    <property type="entry name" value="PROTEIN C2-DOMAIN ABA-RELATED 11"/>
    <property type="match status" value="1"/>
</dbReference>
<dbReference type="GO" id="GO:0005096">
    <property type="term" value="F:GTPase activator activity"/>
    <property type="evidence" value="ECO:0007669"/>
    <property type="project" value="UniProtKB-KW"/>
</dbReference>
<keyword evidence="4" id="KW-1003">Cell membrane</keyword>
<evidence type="ECO:0000256" key="5">
    <source>
        <dbReference type="ARBA" id="ARBA00022682"/>
    </source>
</evidence>
<evidence type="ECO:0000256" key="7">
    <source>
        <dbReference type="ARBA" id="ARBA00022837"/>
    </source>
</evidence>
<protein>
    <recommendedName>
        <fullName evidence="12">C2 domain-containing protein</fullName>
    </recommendedName>
</protein>
<dbReference type="InterPro" id="IPR035892">
    <property type="entry name" value="C2_domain_sf"/>
</dbReference>
<organism evidence="13">
    <name type="scientific">Ananas comosus var. bracteatus</name>
    <name type="common">red pineapple</name>
    <dbReference type="NCBI Taxonomy" id="296719"/>
    <lineage>
        <taxon>Eukaryota</taxon>
        <taxon>Viridiplantae</taxon>
        <taxon>Streptophyta</taxon>
        <taxon>Embryophyta</taxon>
        <taxon>Tracheophyta</taxon>
        <taxon>Spermatophyta</taxon>
        <taxon>Magnoliopsida</taxon>
        <taxon>Liliopsida</taxon>
        <taxon>Poales</taxon>
        <taxon>Bromeliaceae</taxon>
        <taxon>Bromelioideae</taxon>
        <taxon>Ananas</taxon>
    </lineage>
</organism>
<dbReference type="SMART" id="SM00239">
    <property type="entry name" value="C2"/>
    <property type="match status" value="1"/>
</dbReference>
<dbReference type="GO" id="GO:0008289">
    <property type="term" value="F:lipid binding"/>
    <property type="evidence" value="ECO:0007669"/>
    <property type="project" value="UniProtKB-KW"/>
</dbReference>